<reference evidence="1 2" key="2">
    <citation type="submission" date="2024-06" db="EMBL/GenBank/DDBJ databases">
        <title>Thioclava kandeliae sp. nov. from a rhizosphere soil sample of Kandelia candel in a mangrove.</title>
        <authorList>
            <person name="Mu T."/>
        </authorList>
    </citation>
    <scope>NUCLEOTIDE SEQUENCE [LARGE SCALE GENOMIC DNA]</scope>
    <source>
        <strain evidence="1 2">CPCC 100088</strain>
    </source>
</reference>
<comment type="caution">
    <text evidence="1">The sequence shown here is derived from an EMBL/GenBank/DDBJ whole genome shotgun (WGS) entry which is preliminary data.</text>
</comment>
<proteinExistence type="predicted"/>
<protein>
    <submittedName>
        <fullName evidence="1">Uncharacterized protein</fullName>
    </submittedName>
</protein>
<dbReference type="EMBL" id="JAYWLC010000011">
    <property type="protein sequence ID" value="MER5172789.1"/>
    <property type="molecule type" value="Genomic_DNA"/>
</dbReference>
<dbReference type="RefSeq" id="WP_339112010.1">
    <property type="nucleotide sequence ID" value="NZ_JAYWLC010000011.1"/>
</dbReference>
<dbReference type="Proteomes" id="UP001438953">
    <property type="component" value="Unassembled WGS sequence"/>
</dbReference>
<organism evidence="1 2">
    <name type="scientific">Thioclava kandeliae</name>
    <dbReference type="NCBI Taxonomy" id="3070818"/>
    <lineage>
        <taxon>Bacteria</taxon>
        <taxon>Pseudomonadati</taxon>
        <taxon>Pseudomonadota</taxon>
        <taxon>Alphaproteobacteria</taxon>
        <taxon>Rhodobacterales</taxon>
        <taxon>Paracoccaceae</taxon>
        <taxon>Thioclava</taxon>
    </lineage>
</organism>
<gene>
    <name evidence="1" type="ORF">VSX56_13505</name>
</gene>
<keyword evidence="2" id="KW-1185">Reference proteome</keyword>
<accession>A0ABV1SIQ0</accession>
<evidence type="ECO:0000313" key="1">
    <source>
        <dbReference type="EMBL" id="MER5172789.1"/>
    </source>
</evidence>
<sequence>MLVLLNTLVSSATELVSGLTGLFRHDGRSGHGMRAQDLQLQPVRVRADAPTKLQRQLRR</sequence>
<evidence type="ECO:0000313" key="2">
    <source>
        <dbReference type="Proteomes" id="UP001438953"/>
    </source>
</evidence>
<name>A0ABV1SIQ0_9RHOB</name>
<reference evidence="1 2" key="1">
    <citation type="submission" date="2024-01" db="EMBL/GenBank/DDBJ databases">
        <authorList>
            <person name="Deng Y."/>
            <person name="Su J."/>
        </authorList>
    </citation>
    <scope>NUCLEOTIDE SEQUENCE [LARGE SCALE GENOMIC DNA]</scope>
    <source>
        <strain evidence="1 2">CPCC 100088</strain>
    </source>
</reference>